<accession>F9CYK3</accession>
<dbReference type="RefSeq" id="WP_007551088.1">
    <property type="nucleotide sequence ID" value="NZ_AFPU01000001.1"/>
</dbReference>
<evidence type="ECO:0000313" key="1">
    <source>
        <dbReference type="EMBL" id="EGP94165.1"/>
    </source>
</evidence>
<dbReference type="AlphaFoldDB" id="F9CYK3"/>
<comment type="caution">
    <text evidence="1">The sequence shown here is derived from an EMBL/GenBank/DDBJ whole genome shotgun (WGS) entry which is preliminary data.</text>
</comment>
<name>F9CYK3_9ARCH</name>
<dbReference type="EMBL" id="AFPU01000001">
    <property type="protein sequence ID" value="EGP94165.1"/>
    <property type="molecule type" value="Genomic_DNA"/>
</dbReference>
<evidence type="ECO:0000313" key="2">
    <source>
        <dbReference type="Proteomes" id="UP000004440"/>
    </source>
</evidence>
<proteinExistence type="predicted"/>
<keyword evidence="2" id="KW-1185">Reference proteome</keyword>
<sequence>MNNEIMKLGMSKALFGIVLFLILSIGIVGSFTSVDAESPRKQMKRGVSAEDVSCKDGFSLVIRNNGSPACVSEETADRLEKRGLGKIEVRVTTQVTTNSDVFIKDLEKTTTPIKKQESVKVVPASTGSVINFYIQDDDLNVAHNGVETVSTAGLFEFTINGVSIDGPSTMIETGPDTGEFYVKLQLPDTINGRPLSQDDVVLIKYLDASDYSGDKQTITQSVSLSKTYANVESVGGGSRIGHEFTLRIYEQDANRDSKNEDKISLSQFEFRGEGGIRTSLTNPGFDANSNYLVETGKNTGIFEVKIKIPRMINGKTIHIGDEYEIRYIDSSTPSGTSEKIVLKGRIG</sequence>
<dbReference type="Proteomes" id="UP000004440">
    <property type="component" value="Unassembled WGS sequence"/>
</dbReference>
<organism evidence="1 2">
    <name type="scientific">Nitrosarchaeum koreense MY1</name>
    <dbReference type="NCBI Taxonomy" id="1001994"/>
    <lineage>
        <taxon>Archaea</taxon>
        <taxon>Nitrososphaerota</taxon>
        <taxon>Nitrososphaeria</taxon>
        <taxon>Nitrosopumilales</taxon>
        <taxon>Nitrosopumilaceae</taxon>
        <taxon>Nitrosarchaeum</taxon>
    </lineage>
</organism>
<dbReference type="PATRIC" id="fig|1001994.6.peg.1394"/>
<reference evidence="1 2" key="1">
    <citation type="journal article" date="2011" name="J. Bacteriol.">
        <title>Genome Sequence of an Ammonia-Oxidizing Soil Archaeon, "Candidatus Nitrosoarchaeum koreensis" MY1.</title>
        <authorList>
            <person name="Kim B.K."/>
            <person name="Jung M.Y."/>
            <person name="Yu D.S."/>
            <person name="Park S.J."/>
            <person name="Oh T.K."/>
            <person name="Rhee S.K."/>
            <person name="Kim J.F."/>
        </authorList>
    </citation>
    <scope>NUCLEOTIDE SEQUENCE [LARGE SCALE GENOMIC DNA]</scope>
    <source>
        <strain evidence="1 2">MY1</strain>
    </source>
</reference>
<gene>
    <name evidence="1" type="ORF">MY1_1409</name>
</gene>
<dbReference type="STRING" id="1001994.MY1_1409"/>
<protein>
    <submittedName>
        <fullName evidence="1">Uncharacterized protein</fullName>
    </submittedName>
</protein>